<dbReference type="GO" id="GO:0003746">
    <property type="term" value="F:translation elongation factor activity"/>
    <property type="evidence" value="ECO:0007669"/>
    <property type="project" value="UniProtKB-KW"/>
</dbReference>
<evidence type="ECO:0000256" key="1">
    <source>
        <dbReference type="ARBA" id="ARBA00022723"/>
    </source>
</evidence>
<proteinExistence type="predicted"/>
<dbReference type="InterPro" id="IPR007527">
    <property type="entry name" value="Znf_SWIM"/>
</dbReference>
<dbReference type="PROSITE" id="PS50966">
    <property type="entry name" value="ZF_SWIM"/>
    <property type="match status" value="1"/>
</dbReference>
<accession>A0A699GLY7</accession>
<keyword evidence="2 4" id="KW-0863">Zinc-finger</keyword>
<evidence type="ECO:0000256" key="4">
    <source>
        <dbReference type="PROSITE-ProRule" id="PRU00325"/>
    </source>
</evidence>
<dbReference type="EMBL" id="BKCJ010016622">
    <property type="protein sequence ID" value="GEV18010.1"/>
    <property type="molecule type" value="Genomic_DNA"/>
</dbReference>
<dbReference type="GO" id="GO:0008270">
    <property type="term" value="F:zinc ion binding"/>
    <property type="evidence" value="ECO:0007669"/>
    <property type="project" value="UniProtKB-KW"/>
</dbReference>
<dbReference type="SMART" id="SM00575">
    <property type="entry name" value="ZnF_PMZ"/>
    <property type="match status" value="1"/>
</dbReference>
<evidence type="ECO:0000256" key="2">
    <source>
        <dbReference type="ARBA" id="ARBA00022771"/>
    </source>
</evidence>
<dbReference type="AlphaFoldDB" id="A0A699GLY7"/>
<evidence type="ECO:0000256" key="5">
    <source>
        <dbReference type="SAM" id="MobiDB-lite"/>
    </source>
</evidence>
<keyword evidence="3" id="KW-0862">Zinc</keyword>
<feature type="region of interest" description="Disordered" evidence="5">
    <location>
        <begin position="1"/>
        <end position="42"/>
    </location>
</feature>
<evidence type="ECO:0000259" key="6">
    <source>
        <dbReference type="PROSITE" id="PS50966"/>
    </source>
</evidence>
<organism evidence="7">
    <name type="scientific">Tanacetum cinerariifolium</name>
    <name type="common">Dalmatian daisy</name>
    <name type="synonym">Chrysanthemum cinerariifolium</name>
    <dbReference type="NCBI Taxonomy" id="118510"/>
    <lineage>
        <taxon>Eukaryota</taxon>
        <taxon>Viridiplantae</taxon>
        <taxon>Streptophyta</taxon>
        <taxon>Embryophyta</taxon>
        <taxon>Tracheophyta</taxon>
        <taxon>Spermatophyta</taxon>
        <taxon>Magnoliopsida</taxon>
        <taxon>eudicotyledons</taxon>
        <taxon>Gunneridae</taxon>
        <taxon>Pentapetalae</taxon>
        <taxon>asterids</taxon>
        <taxon>campanulids</taxon>
        <taxon>Asterales</taxon>
        <taxon>Asteraceae</taxon>
        <taxon>Asteroideae</taxon>
        <taxon>Anthemideae</taxon>
        <taxon>Anthemidinae</taxon>
        <taxon>Tanacetum</taxon>
    </lineage>
</organism>
<protein>
    <submittedName>
        <fullName evidence="7">Elongation factor G, III-V domain-containing protein</fullName>
    </submittedName>
</protein>
<sequence>MNNNDDGVYEEHDVDEDDLEEDSKRELDAMTETLDPNQDENVALRIESVRNHYRILKQIREPTTNEPEKEVEHGDEEDNSRGENENYLDNSDVESLHEDVLEDGTIELRRTPVRFPRVKCIDEHCKSMMHAANELHDGKEYFLVKTLHENHTCLKMFKISHIKAPWIVEEFEAMIYAHPGIKSTYIQDTIKAQLEIEVTKNQYKRAKAIVVKRLEMDVLHEYKKLNDYAKALVQINPESSVDIQVEHIGNGLSPYFKRMYVCLAAVRKVLLNGCRKYSGLDGCFLKGMVKGMLLIAVCKDPNNQMYPLAWAFVETKSKSSWRLLNVVSFIFPQAEHRLCARHLYANWYSDFHGEKLKVAFYLVAKCANEAQMQQWLDEIDNIKDGAKRSLENKDIKQWCRAFFNPSSKCDSVDKNCTEAWNFVLIGARSKPIISMNESIREYLMKRMIQKVKFTSKWRLDCGPNIKDTMNENFSTCSCGAFELFGIPCCHAIAAIKIRAKDPYNYVDKCYSKEKYLAACGHPIEVAGSEEFWPHRRGGELLPPLPKAMPGRPKKVVAATKLHILNPNEFDLWNMIIEQYFLMTDYSLWEVILNGDSPPPTRIVDGAVQIVVPTTAEQRLAKKNELKARGTLLMALPNKHQLKFNI</sequence>
<dbReference type="PANTHER" id="PTHR31973">
    <property type="entry name" value="POLYPROTEIN, PUTATIVE-RELATED"/>
    <property type="match status" value="1"/>
</dbReference>
<keyword evidence="7" id="KW-0648">Protein biosynthesis</keyword>
<name>A0A699GLY7_TANCI</name>
<dbReference type="PANTHER" id="PTHR31973:SF187">
    <property type="entry name" value="MUTATOR TRANSPOSASE MUDRA PROTEIN"/>
    <property type="match status" value="1"/>
</dbReference>
<evidence type="ECO:0000313" key="7">
    <source>
        <dbReference type="EMBL" id="GEV18010.1"/>
    </source>
</evidence>
<dbReference type="InterPro" id="IPR006564">
    <property type="entry name" value="Znf_PMZ"/>
</dbReference>
<keyword evidence="1" id="KW-0479">Metal-binding</keyword>
<evidence type="ECO:0000256" key="3">
    <source>
        <dbReference type="ARBA" id="ARBA00022833"/>
    </source>
</evidence>
<comment type="caution">
    <text evidence="7">The sequence shown here is derived from an EMBL/GenBank/DDBJ whole genome shotgun (WGS) entry which is preliminary data.</text>
</comment>
<feature type="region of interest" description="Disordered" evidence="5">
    <location>
        <begin position="57"/>
        <end position="89"/>
    </location>
</feature>
<reference evidence="7" key="1">
    <citation type="journal article" date="2019" name="Sci. Rep.">
        <title>Draft genome of Tanacetum cinerariifolium, the natural source of mosquito coil.</title>
        <authorList>
            <person name="Yamashiro T."/>
            <person name="Shiraishi A."/>
            <person name="Satake H."/>
            <person name="Nakayama K."/>
        </authorList>
    </citation>
    <scope>NUCLEOTIDE SEQUENCE</scope>
</reference>
<keyword evidence="7" id="KW-0251">Elongation factor</keyword>
<feature type="compositionally biased region" description="Acidic residues" evidence="5">
    <location>
        <begin position="12"/>
        <end position="21"/>
    </location>
</feature>
<gene>
    <name evidence="7" type="ORF">Tci_089987</name>
</gene>
<dbReference type="Pfam" id="PF04434">
    <property type="entry name" value="SWIM"/>
    <property type="match status" value="1"/>
</dbReference>
<feature type="domain" description="SWIM-type" evidence="6">
    <location>
        <begin position="465"/>
        <end position="499"/>
    </location>
</feature>